<gene>
    <name evidence="6" type="ORF">B0F88_1039</name>
</gene>
<protein>
    <submittedName>
        <fullName evidence="6">Cellulose synthase/poly-beta-1,6-N-acetylglucosamine synthase-like glycosyltransferase</fullName>
    </submittedName>
</protein>
<dbReference type="InterPro" id="IPR001173">
    <property type="entry name" value="Glyco_trans_2-like"/>
</dbReference>
<evidence type="ECO:0000256" key="4">
    <source>
        <dbReference type="SAM" id="Phobius"/>
    </source>
</evidence>
<evidence type="ECO:0000313" key="6">
    <source>
        <dbReference type="EMBL" id="PPK72579.1"/>
    </source>
</evidence>
<evidence type="ECO:0000259" key="5">
    <source>
        <dbReference type="Pfam" id="PF00535"/>
    </source>
</evidence>
<feature type="transmembrane region" description="Helical" evidence="4">
    <location>
        <begin position="12"/>
        <end position="35"/>
    </location>
</feature>
<accession>A0A2S6H515</accession>
<evidence type="ECO:0000313" key="7">
    <source>
        <dbReference type="Proteomes" id="UP000238071"/>
    </source>
</evidence>
<name>A0A2S6H515_9GAMM</name>
<dbReference type="GO" id="GO:0016757">
    <property type="term" value="F:glycosyltransferase activity"/>
    <property type="evidence" value="ECO:0007669"/>
    <property type="project" value="UniProtKB-KW"/>
</dbReference>
<dbReference type="OrthoDB" id="396512at2"/>
<dbReference type="PANTHER" id="PTHR43630:SF1">
    <property type="entry name" value="POLY-BETA-1,6-N-ACETYL-D-GLUCOSAMINE SYNTHASE"/>
    <property type="match status" value="1"/>
</dbReference>
<organism evidence="6 7">
    <name type="scientific">Methylobacter tundripaludum</name>
    <dbReference type="NCBI Taxonomy" id="173365"/>
    <lineage>
        <taxon>Bacteria</taxon>
        <taxon>Pseudomonadati</taxon>
        <taxon>Pseudomonadota</taxon>
        <taxon>Gammaproteobacteria</taxon>
        <taxon>Methylococcales</taxon>
        <taxon>Methylococcaceae</taxon>
        <taxon>Methylobacter</taxon>
    </lineage>
</organism>
<dbReference type="InterPro" id="IPR029044">
    <property type="entry name" value="Nucleotide-diphossugar_trans"/>
</dbReference>
<evidence type="ECO:0000256" key="3">
    <source>
        <dbReference type="ARBA" id="ARBA00022679"/>
    </source>
</evidence>
<dbReference type="CDD" id="cd06423">
    <property type="entry name" value="CESA_like"/>
    <property type="match status" value="1"/>
</dbReference>
<sequence>MLLDLISVSEWFFLLYFVGLTAIYLSLNLVAFSFISRNMLYQDISEGVSLYTGFEFPITLLAPAYNEEATIASSVHSLLQLSYPEYEIIVINDGSKDATLDVLIKEFSLQPIPEAYRIRIPTQPVKTVYRSTRYHNLRVVDKENGGKADALNVGINCARYPLFCGMDADSILPRDSLFRIVRPFLEDPSTVAVGGIVRIVNGCEVRDGHLINTALPGNWLARFQIVEYLRAFLFGRMGWQPLKAVLIISGAFGLFRKEAVVAVGGYRSDTMGEDMELVVRMHRIFSRQRRPYRVHFIPDPICWTEAPEDLRTLKNQRIRWQRGLAESLWLNKSMMFAKNSGVAGWLAFPFMFFFEMLGPLLELAGLIMMIAAFCLDLIDYHAAIAMLILVFGMGFLLSGSALLLEEMSYRIYRRPCDLCILCLTLIAENFGYRQLNSYWRVLGMLRWLFKSKSTWGVMKRTAKWNIAKTKLP</sequence>
<dbReference type="Pfam" id="PF00535">
    <property type="entry name" value="Glycos_transf_2"/>
    <property type="match status" value="1"/>
</dbReference>
<dbReference type="Proteomes" id="UP000238071">
    <property type="component" value="Unassembled WGS sequence"/>
</dbReference>
<evidence type="ECO:0000256" key="1">
    <source>
        <dbReference type="ARBA" id="ARBA00006739"/>
    </source>
</evidence>
<feature type="transmembrane region" description="Helical" evidence="4">
    <location>
        <begin position="382"/>
        <end position="404"/>
    </location>
</feature>
<evidence type="ECO:0000256" key="2">
    <source>
        <dbReference type="ARBA" id="ARBA00022676"/>
    </source>
</evidence>
<feature type="transmembrane region" description="Helical" evidence="4">
    <location>
        <begin position="342"/>
        <end position="370"/>
    </location>
</feature>
<comment type="similarity">
    <text evidence="1">Belongs to the glycosyltransferase 2 family.</text>
</comment>
<proteinExistence type="inferred from homology"/>
<dbReference type="AlphaFoldDB" id="A0A2S6H515"/>
<dbReference type="SUPFAM" id="SSF53448">
    <property type="entry name" value="Nucleotide-diphospho-sugar transferases"/>
    <property type="match status" value="1"/>
</dbReference>
<keyword evidence="4" id="KW-0472">Membrane</keyword>
<reference evidence="6 7" key="1">
    <citation type="submission" date="2018-02" db="EMBL/GenBank/DDBJ databases">
        <title>Subsurface microbial communities from deep shales in Ohio and West Virginia, USA.</title>
        <authorList>
            <person name="Wrighton K."/>
        </authorList>
    </citation>
    <scope>NUCLEOTIDE SEQUENCE [LARGE SCALE GENOMIC DNA]</scope>
    <source>
        <strain evidence="6 7">OWC-G53F</strain>
    </source>
</reference>
<keyword evidence="4" id="KW-1133">Transmembrane helix</keyword>
<keyword evidence="3 6" id="KW-0808">Transferase</keyword>
<dbReference type="Gene3D" id="3.90.550.10">
    <property type="entry name" value="Spore Coat Polysaccharide Biosynthesis Protein SpsA, Chain A"/>
    <property type="match status" value="1"/>
</dbReference>
<keyword evidence="7" id="KW-1185">Reference proteome</keyword>
<keyword evidence="2" id="KW-0328">Glycosyltransferase</keyword>
<dbReference type="EMBL" id="PTIY01000003">
    <property type="protein sequence ID" value="PPK72579.1"/>
    <property type="molecule type" value="Genomic_DNA"/>
</dbReference>
<comment type="caution">
    <text evidence="6">The sequence shown here is derived from an EMBL/GenBank/DDBJ whole genome shotgun (WGS) entry which is preliminary data.</text>
</comment>
<dbReference type="PANTHER" id="PTHR43630">
    <property type="entry name" value="POLY-BETA-1,6-N-ACETYL-D-GLUCOSAMINE SYNTHASE"/>
    <property type="match status" value="1"/>
</dbReference>
<feature type="domain" description="Glycosyltransferase 2-like" evidence="5">
    <location>
        <begin position="62"/>
        <end position="244"/>
    </location>
</feature>
<keyword evidence="4" id="KW-0812">Transmembrane</keyword>